<dbReference type="AlphaFoldDB" id="A0A427A9R4"/>
<evidence type="ECO:0000313" key="2">
    <source>
        <dbReference type="Proteomes" id="UP000287651"/>
    </source>
</evidence>
<comment type="caution">
    <text evidence="1">The sequence shown here is derived from an EMBL/GenBank/DDBJ whole genome shotgun (WGS) entry which is preliminary data.</text>
</comment>
<sequence length="115" mass="12828">MRTLCSRPVGALPPWLPLQCQHNPLAERSRSSSLINVFGARAHMVVEGAIGLSMVGREVTLVLRTSWFNHSSWIRVKEITAIRVYGCRAFTSPRISGFRSSIKIPKSCFLDQSTV</sequence>
<proteinExistence type="predicted"/>
<protein>
    <submittedName>
        <fullName evidence="1">Uncharacterized protein</fullName>
    </submittedName>
</protein>
<dbReference type="EMBL" id="AMZH03003236">
    <property type="protein sequence ID" value="RRT72964.1"/>
    <property type="molecule type" value="Genomic_DNA"/>
</dbReference>
<organism evidence="1 2">
    <name type="scientific">Ensete ventricosum</name>
    <name type="common">Abyssinian banana</name>
    <name type="synonym">Musa ensete</name>
    <dbReference type="NCBI Taxonomy" id="4639"/>
    <lineage>
        <taxon>Eukaryota</taxon>
        <taxon>Viridiplantae</taxon>
        <taxon>Streptophyta</taxon>
        <taxon>Embryophyta</taxon>
        <taxon>Tracheophyta</taxon>
        <taxon>Spermatophyta</taxon>
        <taxon>Magnoliopsida</taxon>
        <taxon>Liliopsida</taxon>
        <taxon>Zingiberales</taxon>
        <taxon>Musaceae</taxon>
        <taxon>Ensete</taxon>
    </lineage>
</organism>
<accession>A0A427A9R4</accession>
<reference evidence="1 2" key="1">
    <citation type="journal article" date="2014" name="Agronomy (Basel)">
        <title>A Draft Genome Sequence for Ensete ventricosum, the Drought-Tolerant Tree Against Hunger.</title>
        <authorList>
            <person name="Harrison J."/>
            <person name="Moore K.A."/>
            <person name="Paszkiewicz K."/>
            <person name="Jones T."/>
            <person name="Grant M."/>
            <person name="Ambacheew D."/>
            <person name="Muzemil S."/>
            <person name="Studholme D.J."/>
        </authorList>
    </citation>
    <scope>NUCLEOTIDE SEQUENCE [LARGE SCALE GENOMIC DNA]</scope>
</reference>
<name>A0A427A9R4_ENSVE</name>
<dbReference type="Proteomes" id="UP000287651">
    <property type="component" value="Unassembled WGS sequence"/>
</dbReference>
<evidence type="ECO:0000313" key="1">
    <source>
        <dbReference type="EMBL" id="RRT72964.1"/>
    </source>
</evidence>
<gene>
    <name evidence="1" type="ORF">B296_00029268</name>
</gene>